<feature type="compositionally biased region" description="Low complexity" evidence="1">
    <location>
        <begin position="470"/>
        <end position="484"/>
    </location>
</feature>
<feature type="compositionally biased region" description="Polar residues" evidence="1">
    <location>
        <begin position="393"/>
        <end position="405"/>
    </location>
</feature>
<dbReference type="OrthoDB" id="3062753at2759"/>
<dbReference type="Proteomes" id="UP000518752">
    <property type="component" value="Unassembled WGS sequence"/>
</dbReference>
<dbReference type="EMBL" id="JAACJN010000368">
    <property type="protein sequence ID" value="KAF5345736.1"/>
    <property type="molecule type" value="Genomic_DNA"/>
</dbReference>
<proteinExistence type="predicted"/>
<feature type="region of interest" description="Disordered" evidence="1">
    <location>
        <begin position="377"/>
        <end position="408"/>
    </location>
</feature>
<comment type="caution">
    <text evidence="2">The sequence shown here is derived from an EMBL/GenBank/DDBJ whole genome shotgun (WGS) entry which is preliminary data.</text>
</comment>
<evidence type="ECO:0000313" key="2">
    <source>
        <dbReference type="EMBL" id="KAF5345736.1"/>
    </source>
</evidence>
<keyword evidence="3" id="KW-1185">Reference proteome</keyword>
<name>A0A8H5CRI0_9AGAR</name>
<feature type="compositionally biased region" description="Basic and acidic residues" evidence="1">
    <location>
        <begin position="46"/>
        <end position="56"/>
    </location>
</feature>
<gene>
    <name evidence="2" type="ORF">D9757_013308</name>
</gene>
<accession>A0A8H5CRI0</accession>
<feature type="region of interest" description="Disordered" evidence="1">
    <location>
        <begin position="1"/>
        <end position="56"/>
    </location>
</feature>
<organism evidence="2 3">
    <name type="scientific">Collybiopsis confluens</name>
    <dbReference type="NCBI Taxonomy" id="2823264"/>
    <lineage>
        <taxon>Eukaryota</taxon>
        <taxon>Fungi</taxon>
        <taxon>Dikarya</taxon>
        <taxon>Basidiomycota</taxon>
        <taxon>Agaricomycotina</taxon>
        <taxon>Agaricomycetes</taxon>
        <taxon>Agaricomycetidae</taxon>
        <taxon>Agaricales</taxon>
        <taxon>Marasmiineae</taxon>
        <taxon>Omphalotaceae</taxon>
        <taxon>Collybiopsis</taxon>
    </lineage>
</organism>
<evidence type="ECO:0000313" key="3">
    <source>
        <dbReference type="Proteomes" id="UP000518752"/>
    </source>
</evidence>
<reference evidence="2 3" key="1">
    <citation type="journal article" date="2020" name="ISME J.">
        <title>Uncovering the hidden diversity of litter-decomposition mechanisms in mushroom-forming fungi.</title>
        <authorList>
            <person name="Floudas D."/>
            <person name="Bentzer J."/>
            <person name="Ahren D."/>
            <person name="Johansson T."/>
            <person name="Persson P."/>
            <person name="Tunlid A."/>
        </authorList>
    </citation>
    <scope>NUCLEOTIDE SEQUENCE [LARGE SCALE GENOMIC DNA]</scope>
    <source>
        <strain evidence="2 3">CBS 406.79</strain>
    </source>
</reference>
<protein>
    <submittedName>
        <fullName evidence="2">Uncharacterized protein</fullName>
    </submittedName>
</protein>
<evidence type="ECO:0000256" key="1">
    <source>
        <dbReference type="SAM" id="MobiDB-lite"/>
    </source>
</evidence>
<sequence length="506" mass="57705">MSITGRKISRRTSKLTNGDRVPSDMDSLPSGERDQTPTRLNCSPSPRRESYPVKRESEPELKVEVEYGWKHPAELEYITPDDWSTSKIILHLISHSFSIPPRALPKSGTSIFVVTSSNGQKIMLPIGYRVPLMFLAKFQWNSLKVVLTAASRGTEWLEFKEYDLVTNDGISKGMDRKWRCPTFDRALARFRLKWFLSNPAQVQEFWEIHQEGEYKKDALKFDWRRWALKGHKGFDLTDHEVTNGISAEEFMRGLKSKGGEWFWETEQDHVSGGIDAWNLRLSSGKESASLTGDFPVQSSSAVSKRSQEEIIARYLAHPIFLKSLHSFHIGLYRENPIHLSHSSHRQIRIQPVLLPLPSPSRYRNYSTETCRVSFTVDRYPNARTSPPNPSLDKGSNSDSESSNPLMNLRLIPPSQPMTPLDFQDFLASIALPSFLPSFPLRHRFPHLIFNPRQIRLPLSQNLTLFHRVPNSSSQISTPTTSSNTKSAPSLGSERSKPITRIYLGFL</sequence>
<feature type="region of interest" description="Disordered" evidence="1">
    <location>
        <begin position="470"/>
        <end position="493"/>
    </location>
</feature>
<dbReference type="AlphaFoldDB" id="A0A8H5CRI0"/>